<protein>
    <submittedName>
        <fullName evidence="1">Uncharacterized protein</fullName>
    </submittedName>
</protein>
<sequence>MSSGGYTHWCHPCRQPVRLRGHNLVCPYCNGGFVEELNEVEDQGRQDNLGLHSEDDSEFGFMEPFSDPRSGVMHNFAAIVRHRMAARNPNFHNRGRSGANPEHSTAFGSAPWLVFHHGQVPVRMSNNDAFDFLFNGSPRTGQRQANIVDHFTGSELEELIQELTLNERQGPPPATRSSIEAMPTVKITQRHLNTDSHCPVCKDEFELGCEAKQMPCKHIYHSGCIVPWLVQHNSCPVCRFELPPLGSGSAHSNTRSSGGSNRSSSTGSSSNRSSSTGSSSNRTSSTGSSSSSWESGESNHGRRSPLSSSFLSRSSNQNDSHNADRSAATYEERNVMDYSGWPFDY</sequence>
<evidence type="ECO:0000313" key="2">
    <source>
        <dbReference type="Proteomes" id="UP001062846"/>
    </source>
</evidence>
<reference evidence="1" key="1">
    <citation type="submission" date="2022-02" db="EMBL/GenBank/DDBJ databases">
        <title>Plant Genome Project.</title>
        <authorList>
            <person name="Zhang R.-G."/>
        </authorList>
    </citation>
    <scope>NUCLEOTIDE SEQUENCE</scope>
    <source>
        <strain evidence="1">AT1</strain>
    </source>
</reference>
<keyword evidence="2" id="KW-1185">Reference proteome</keyword>
<accession>A0ACC0LB35</accession>
<organism evidence="1 2">
    <name type="scientific">Rhododendron molle</name>
    <name type="common">Chinese azalea</name>
    <name type="synonym">Azalea mollis</name>
    <dbReference type="NCBI Taxonomy" id="49168"/>
    <lineage>
        <taxon>Eukaryota</taxon>
        <taxon>Viridiplantae</taxon>
        <taxon>Streptophyta</taxon>
        <taxon>Embryophyta</taxon>
        <taxon>Tracheophyta</taxon>
        <taxon>Spermatophyta</taxon>
        <taxon>Magnoliopsida</taxon>
        <taxon>eudicotyledons</taxon>
        <taxon>Gunneridae</taxon>
        <taxon>Pentapetalae</taxon>
        <taxon>asterids</taxon>
        <taxon>Ericales</taxon>
        <taxon>Ericaceae</taxon>
        <taxon>Ericoideae</taxon>
        <taxon>Rhodoreae</taxon>
        <taxon>Rhododendron</taxon>
    </lineage>
</organism>
<proteinExistence type="predicted"/>
<dbReference type="EMBL" id="CM046400">
    <property type="protein sequence ID" value="KAI8525940.1"/>
    <property type="molecule type" value="Genomic_DNA"/>
</dbReference>
<dbReference type="Proteomes" id="UP001062846">
    <property type="component" value="Chromosome 13"/>
</dbReference>
<name>A0ACC0LB35_RHOML</name>
<evidence type="ECO:0000313" key="1">
    <source>
        <dbReference type="EMBL" id="KAI8525940.1"/>
    </source>
</evidence>
<comment type="caution">
    <text evidence="1">The sequence shown here is derived from an EMBL/GenBank/DDBJ whole genome shotgun (WGS) entry which is preliminary data.</text>
</comment>
<gene>
    <name evidence="1" type="ORF">RHMOL_Rhmol13G0269600</name>
</gene>